<dbReference type="AlphaFoldDB" id="A0A803Q4Z3"/>
<dbReference type="Proteomes" id="UP000596661">
    <property type="component" value="Chromosome 7"/>
</dbReference>
<protein>
    <submittedName>
        <fullName evidence="1">Uncharacterized protein</fullName>
    </submittedName>
</protein>
<accession>A0A803Q4Z3</accession>
<evidence type="ECO:0000313" key="2">
    <source>
        <dbReference type="Proteomes" id="UP000596661"/>
    </source>
</evidence>
<reference evidence="1" key="1">
    <citation type="submission" date="2018-11" db="EMBL/GenBank/DDBJ databases">
        <authorList>
            <person name="Grassa J C."/>
        </authorList>
    </citation>
    <scope>NUCLEOTIDE SEQUENCE [LARGE SCALE GENOMIC DNA]</scope>
</reference>
<dbReference type="EnsemblPlants" id="evm.model.07.406">
    <property type="protein sequence ID" value="cds.evm.model.07.406"/>
    <property type="gene ID" value="evm.TU.07.406"/>
</dbReference>
<reference evidence="1" key="2">
    <citation type="submission" date="2021-03" db="UniProtKB">
        <authorList>
            <consortium name="EnsemblPlants"/>
        </authorList>
    </citation>
    <scope>IDENTIFICATION</scope>
</reference>
<evidence type="ECO:0000313" key="1">
    <source>
        <dbReference type="EnsemblPlants" id="cds.evm.model.07.406"/>
    </source>
</evidence>
<keyword evidence="2" id="KW-1185">Reference proteome</keyword>
<dbReference type="EMBL" id="UZAU01000632">
    <property type="status" value="NOT_ANNOTATED_CDS"/>
    <property type="molecule type" value="Genomic_DNA"/>
</dbReference>
<dbReference type="Gramene" id="evm.model.07.406">
    <property type="protein sequence ID" value="cds.evm.model.07.406"/>
    <property type="gene ID" value="evm.TU.07.406"/>
</dbReference>
<proteinExistence type="predicted"/>
<name>A0A803Q4Z3_CANSA</name>
<organism evidence="1 2">
    <name type="scientific">Cannabis sativa</name>
    <name type="common">Hemp</name>
    <name type="synonym">Marijuana</name>
    <dbReference type="NCBI Taxonomy" id="3483"/>
    <lineage>
        <taxon>Eukaryota</taxon>
        <taxon>Viridiplantae</taxon>
        <taxon>Streptophyta</taxon>
        <taxon>Embryophyta</taxon>
        <taxon>Tracheophyta</taxon>
        <taxon>Spermatophyta</taxon>
        <taxon>Magnoliopsida</taxon>
        <taxon>eudicotyledons</taxon>
        <taxon>Gunneridae</taxon>
        <taxon>Pentapetalae</taxon>
        <taxon>rosids</taxon>
        <taxon>fabids</taxon>
        <taxon>Rosales</taxon>
        <taxon>Cannabaceae</taxon>
        <taxon>Cannabis</taxon>
    </lineage>
</organism>
<sequence length="114" mass="13291">MWVLLIFPAYPQESPLQQWYFKFDWKVLFMESLLVEFHAHFPPLGPTPYLGDLVEAQAKTVQTPSKAYIARLMTRGLLKLKCNQDAKLSRHRGIEVPMIFEGYKEERALDSMSD</sequence>